<evidence type="ECO:0000256" key="10">
    <source>
        <dbReference type="ARBA" id="ARBA00023180"/>
    </source>
</evidence>
<dbReference type="InterPro" id="IPR057400">
    <property type="entry name" value="ADGRF3/5_N"/>
</dbReference>
<name>A0A2Y9HU21_NEOSC</name>
<keyword evidence="3 13" id="KW-0812">Transmembrane</keyword>
<dbReference type="InterPro" id="IPR001879">
    <property type="entry name" value="GPCR_2_extracellular_dom"/>
</dbReference>
<evidence type="ECO:0000256" key="4">
    <source>
        <dbReference type="ARBA" id="ARBA00022729"/>
    </source>
</evidence>
<evidence type="ECO:0000256" key="8">
    <source>
        <dbReference type="ARBA" id="ARBA00023157"/>
    </source>
</evidence>
<dbReference type="CTD" id="165082"/>
<evidence type="ECO:0000256" key="11">
    <source>
        <dbReference type="ARBA" id="ARBA00023224"/>
    </source>
</evidence>
<keyword evidence="10" id="KW-0325">Glycoprotein</keyword>
<dbReference type="KEGG" id="nsu:110587465"/>
<evidence type="ECO:0000259" key="16">
    <source>
        <dbReference type="PROSITE" id="PS50227"/>
    </source>
</evidence>
<feature type="transmembrane region" description="Helical" evidence="13">
    <location>
        <begin position="927"/>
        <end position="950"/>
    </location>
</feature>
<evidence type="ECO:0000256" key="5">
    <source>
        <dbReference type="ARBA" id="ARBA00022989"/>
    </source>
</evidence>
<dbReference type="InterPro" id="IPR017981">
    <property type="entry name" value="GPCR_2-like_7TM"/>
</dbReference>
<evidence type="ECO:0000259" key="15">
    <source>
        <dbReference type="PROSITE" id="PS50221"/>
    </source>
</evidence>
<feature type="signal peptide" evidence="14">
    <location>
        <begin position="1"/>
        <end position="25"/>
    </location>
</feature>
<evidence type="ECO:0000313" key="18">
    <source>
        <dbReference type="Proteomes" id="UP000248481"/>
    </source>
</evidence>
<dbReference type="Pfam" id="PF24528">
    <property type="entry name" value="Ig_ADGRF3"/>
    <property type="match status" value="1"/>
</dbReference>
<feature type="compositionally biased region" description="Polar residues" evidence="12">
    <location>
        <begin position="998"/>
        <end position="1007"/>
    </location>
</feature>
<dbReference type="InterPro" id="IPR057244">
    <property type="entry name" value="GAIN_B"/>
</dbReference>
<dbReference type="GO" id="GO:0007189">
    <property type="term" value="P:adenylate cyclase-activating G protein-coupled receptor signaling pathway"/>
    <property type="evidence" value="ECO:0007669"/>
    <property type="project" value="TreeGrafter"/>
</dbReference>
<dbReference type="Gene3D" id="1.20.1070.10">
    <property type="entry name" value="Rhodopsin 7-helix transmembrane proteins"/>
    <property type="match status" value="1"/>
</dbReference>
<evidence type="ECO:0000256" key="6">
    <source>
        <dbReference type="ARBA" id="ARBA00023040"/>
    </source>
</evidence>
<dbReference type="PROSITE" id="PS50227">
    <property type="entry name" value="G_PROTEIN_RECEP_F2_3"/>
    <property type="match status" value="1"/>
</dbReference>
<dbReference type="RefSeq" id="XP_021553374.1">
    <property type="nucleotide sequence ID" value="XM_021697699.1"/>
</dbReference>
<keyword evidence="6" id="KW-0297">G-protein coupled receptor</keyword>
<dbReference type="InterPro" id="IPR000832">
    <property type="entry name" value="GPCR_2_secretin-like"/>
</dbReference>
<feature type="transmembrane region" description="Helical" evidence="13">
    <location>
        <begin position="854"/>
        <end position="879"/>
    </location>
</feature>
<keyword evidence="5 13" id="KW-1133">Transmembrane helix</keyword>
<feature type="chain" id="PRO_5016051009" evidence="14">
    <location>
        <begin position="26"/>
        <end position="1007"/>
    </location>
</feature>
<feature type="domain" description="G-protein coupled receptors family 2 profile 1" evidence="16">
    <location>
        <begin position="356"/>
        <end position="410"/>
    </location>
</feature>
<dbReference type="Pfam" id="PF01825">
    <property type="entry name" value="GPS"/>
    <property type="match status" value="1"/>
</dbReference>
<keyword evidence="8" id="KW-1015">Disulfide bond</keyword>
<feature type="transmembrane region" description="Helical" evidence="13">
    <location>
        <begin position="699"/>
        <end position="719"/>
    </location>
</feature>
<dbReference type="AlphaFoldDB" id="A0A2Y9HU21"/>
<dbReference type="Gene3D" id="4.10.1240.10">
    <property type="entry name" value="GPCR, family 2, extracellular hormone receptor domain"/>
    <property type="match status" value="1"/>
</dbReference>
<evidence type="ECO:0000256" key="12">
    <source>
        <dbReference type="SAM" id="MobiDB-lite"/>
    </source>
</evidence>
<feature type="domain" description="GAIN-B" evidence="15">
    <location>
        <begin position="527"/>
        <end position="692"/>
    </location>
</feature>
<dbReference type="InParanoid" id="A0A2Y9HU21"/>
<gene>
    <name evidence="19" type="primary">ADGRF3</name>
</gene>
<feature type="transmembrane region" description="Helical" evidence="13">
    <location>
        <begin position="809"/>
        <end position="834"/>
    </location>
</feature>
<keyword evidence="9 19" id="KW-0675">Receptor</keyword>
<feature type="transmembrane region" description="Helical" evidence="13">
    <location>
        <begin position="769"/>
        <end position="788"/>
    </location>
</feature>
<evidence type="ECO:0000256" key="3">
    <source>
        <dbReference type="ARBA" id="ARBA00022692"/>
    </source>
</evidence>
<dbReference type="Pfam" id="PF00002">
    <property type="entry name" value="7tm_2"/>
    <property type="match status" value="1"/>
</dbReference>
<dbReference type="Proteomes" id="UP000248481">
    <property type="component" value="Chromosome 10"/>
</dbReference>
<keyword evidence="18" id="KW-1185">Reference proteome</keyword>
<evidence type="ECO:0000256" key="7">
    <source>
        <dbReference type="ARBA" id="ARBA00023136"/>
    </source>
</evidence>
<dbReference type="PROSITE" id="PS00650">
    <property type="entry name" value="G_PROTEIN_RECEP_F2_2"/>
    <property type="match status" value="1"/>
</dbReference>
<dbReference type="GO" id="GO:0016020">
    <property type="term" value="C:membrane"/>
    <property type="evidence" value="ECO:0007669"/>
    <property type="project" value="UniProtKB-SubCell"/>
</dbReference>
<evidence type="ECO:0000256" key="2">
    <source>
        <dbReference type="ARBA" id="ARBA00007343"/>
    </source>
</evidence>
<dbReference type="PROSITE" id="PS50221">
    <property type="entry name" value="GAIN_B"/>
    <property type="match status" value="1"/>
</dbReference>
<dbReference type="GO" id="GO:0007166">
    <property type="term" value="P:cell surface receptor signaling pathway"/>
    <property type="evidence" value="ECO:0007669"/>
    <property type="project" value="InterPro"/>
</dbReference>
<dbReference type="InterPro" id="IPR046338">
    <property type="entry name" value="GAIN_dom_sf"/>
</dbReference>
<feature type="transmembrane region" description="Helical" evidence="13">
    <location>
        <begin position="731"/>
        <end position="749"/>
    </location>
</feature>
<organism evidence="18 19">
    <name type="scientific">Neomonachus schauinslandi</name>
    <name type="common">Hawaiian monk seal</name>
    <name type="synonym">Monachus schauinslandi</name>
    <dbReference type="NCBI Taxonomy" id="29088"/>
    <lineage>
        <taxon>Eukaryota</taxon>
        <taxon>Metazoa</taxon>
        <taxon>Chordata</taxon>
        <taxon>Craniata</taxon>
        <taxon>Vertebrata</taxon>
        <taxon>Euteleostomi</taxon>
        <taxon>Mammalia</taxon>
        <taxon>Eutheria</taxon>
        <taxon>Laurasiatheria</taxon>
        <taxon>Carnivora</taxon>
        <taxon>Caniformia</taxon>
        <taxon>Pinnipedia</taxon>
        <taxon>Phocidae</taxon>
        <taxon>Monachinae</taxon>
        <taxon>Monachini</taxon>
        <taxon>Neomonachus</taxon>
    </lineage>
</organism>
<dbReference type="SMART" id="SM00303">
    <property type="entry name" value="GPS"/>
    <property type="match status" value="1"/>
</dbReference>
<evidence type="ECO:0000256" key="13">
    <source>
        <dbReference type="SAM" id="Phobius"/>
    </source>
</evidence>
<evidence type="ECO:0000259" key="17">
    <source>
        <dbReference type="PROSITE" id="PS50261"/>
    </source>
</evidence>
<dbReference type="InterPro" id="IPR017983">
    <property type="entry name" value="GPCR_2_secretin-like_CS"/>
</dbReference>
<dbReference type="PRINTS" id="PR00249">
    <property type="entry name" value="GPCRSECRETIN"/>
</dbReference>
<evidence type="ECO:0000313" key="19">
    <source>
        <dbReference type="RefSeq" id="XP_021553374.1"/>
    </source>
</evidence>
<evidence type="ECO:0000256" key="9">
    <source>
        <dbReference type="ARBA" id="ARBA00023170"/>
    </source>
</evidence>
<dbReference type="InterPro" id="IPR000203">
    <property type="entry name" value="GPS"/>
</dbReference>
<comment type="subcellular location">
    <subcellularLocation>
        <location evidence="1">Membrane</location>
        <topology evidence="1">Multi-pass membrane protein</topology>
    </subcellularLocation>
</comment>
<dbReference type="GO" id="GO:0004930">
    <property type="term" value="F:G protein-coupled receptor activity"/>
    <property type="evidence" value="ECO:0007669"/>
    <property type="project" value="UniProtKB-KW"/>
</dbReference>
<reference evidence="19" key="1">
    <citation type="submission" date="2025-08" db="UniProtKB">
        <authorList>
            <consortium name="RefSeq"/>
        </authorList>
    </citation>
    <scope>IDENTIFICATION</scope>
    <source>
        <tissue evidence="19">Blood</tissue>
    </source>
</reference>
<feature type="region of interest" description="Disordered" evidence="12">
    <location>
        <begin position="988"/>
        <end position="1007"/>
    </location>
</feature>
<dbReference type="InterPro" id="IPR051587">
    <property type="entry name" value="Adhesion_GPCR"/>
</dbReference>
<dbReference type="PANTHER" id="PTHR45813">
    <property type="entry name" value="IG-LIKE DOMAIN-CONTAINING PROTEIN"/>
    <property type="match status" value="1"/>
</dbReference>
<dbReference type="STRING" id="29088.A0A2Y9HU21"/>
<accession>A0A2Y9HU21</accession>
<dbReference type="InterPro" id="IPR056274">
    <property type="entry name" value="Ig_ADGRF3"/>
</dbReference>
<dbReference type="InterPro" id="IPR036445">
    <property type="entry name" value="GPCR_2_extracell_dom_sf"/>
</dbReference>
<dbReference type="GeneID" id="110587465"/>
<evidence type="ECO:0000256" key="1">
    <source>
        <dbReference type="ARBA" id="ARBA00004141"/>
    </source>
</evidence>
<feature type="transmembrane region" description="Helical" evidence="13">
    <location>
        <begin position="900"/>
        <end position="921"/>
    </location>
</feature>
<keyword evidence="4 14" id="KW-0732">Signal</keyword>
<dbReference type="FunFam" id="1.20.1070.10:FF:000058">
    <property type="entry name" value="Adhesion G protein-coupled receptor F5"/>
    <property type="match status" value="1"/>
</dbReference>
<dbReference type="CDD" id="cd15253">
    <property type="entry name" value="7tmB2_GPR113"/>
    <property type="match status" value="1"/>
</dbReference>
<proteinExistence type="inferred from homology"/>
<protein>
    <submittedName>
        <fullName evidence="19">Adhesion G-protein coupled receptor F3</fullName>
    </submittedName>
</protein>
<dbReference type="Pfam" id="PF25387">
    <property type="entry name" value="ADGRF3_N"/>
    <property type="match status" value="1"/>
</dbReference>
<dbReference type="SUPFAM" id="SSF111418">
    <property type="entry name" value="Hormone receptor domain"/>
    <property type="match status" value="1"/>
</dbReference>
<dbReference type="PROSITE" id="PS50261">
    <property type="entry name" value="G_PROTEIN_RECEP_F2_4"/>
    <property type="match status" value="1"/>
</dbReference>
<dbReference type="PANTHER" id="PTHR45813:SF2">
    <property type="entry name" value="ADHESION G-PROTEIN COUPLED RECEPTOR F3"/>
    <property type="match status" value="1"/>
</dbReference>
<keyword evidence="11" id="KW-0807">Transducer</keyword>
<keyword evidence="7 13" id="KW-0472">Membrane</keyword>
<sequence length="1007" mass="107617">MVCSAASVVLLVMTLPLVRSPVAQASQPAQSQAGGELGQQLDQKSGEGESVLASVFVQLDLPNQTWPLALSRTLTHPLASASSFPRTLTGLSLTTECNLHSCGQTYCACLSGYQWNTSVCSRHPPCEPAHSHRPCGCLVLGPAEAGSCQLLPPGVPAFCLPAVPGRLSLTSSVQTPGAPLNLTLVKSRETTNLNWVLRHAGSPTPILLQPGTHVSLASSPGQAVLSILNVSHRWAGEYMCCFEAQGFRWELSQVVKVPLQATDVARLPDQLSISCATCPGFQLTCCIPSTHLAYTASWSPREGSKASLVNKPGSRCFVLAVHNCPAADTTYTCELQSPGLTPLRVPISVTVIQDGDTACPEVSSAVAWNVTKAGHVAQPPCPVNRTGTVKRTCGLDGTWEPVHSSCSDPELLALHHRARLLRAGQGWPAGEVPQILAQLSEHVMAMSSPSDLLALLGTISFLAKVVVDARIQLTRRALEALLKTTDKVLDMDTGSLWAPAQAQKPSAGSDFLLAVETLARSLCPQDHPFSFSLHNVQLQTQLLGPAFPADYRASFSTQAPLQACIPRRSLAPLGHNGTNISVTSMLLQKLDHLLPSNYGQGLGDSYATPGLVLSISIMAGGQAFNQGEVIMDFGDTASTPHCVFWDHDLFQGKGGWSDEGCQVQTAHTSPTTRCICRHLTAFSSLMSRNTLPENPTLELLSRVGLGASILALLVCLGVYRLVWRAVVQNQVAYLRHMALLSVVLCLLAADTCFLGAPLLPPGRQSPLCLAAAFLCHFLYLATFFWMLAQALMLAHQLLFVFSQLSKCRVLSLMVVLGYMCPMGFAGAALGLYLPQGQYLGEGACWLNGKGGARYTVVGPVLAIVGVNGLVLAMAVLKLLRPSLSEGPQVEKRHALLGVTKALLILTPIFGLTWGLGLATLLEEVSIVPHYIFTVLNTTQGVFILLFGCLTDKKIREALPKCFCRTQPSNSTISLATYETYIPEHSKGRSEDARWETSLPGSSVSGTE</sequence>
<dbReference type="Gene3D" id="2.60.220.50">
    <property type="match status" value="1"/>
</dbReference>
<dbReference type="Pfam" id="PF02793">
    <property type="entry name" value="HRM"/>
    <property type="match status" value="1"/>
</dbReference>
<comment type="similarity">
    <text evidence="2">Belongs to the G-protein coupled receptor 2 family. Adhesion G-protein coupled receptor (ADGR) subfamily.</text>
</comment>
<feature type="domain" description="G-protein coupled receptors family 2 profile 2" evidence="17">
    <location>
        <begin position="697"/>
        <end position="951"/>
    </location>
</feature>
<evidence type="ECO:0000256" key="14">
    <source>
        <dbReference type="SAM" id="SignalP"/>
    </source>
</evidence>